<dbReference type="InterPro" id="IPR021333">
    <property type="entry name" value="DUF2946"/>
</dbReference>
<keyword evidence="1" id="KW-0732">Signal</keyword>
<dbReference type="Proteomes" id="UP001057520">
    <property type="component" value="Chromosome"/>
</dbReference>
<accession>A0ABY4ZUS9</accession>
<protein>
    <submittedName>
        <fullName evidence="2">DUF2946 family protein</fullName>
    </submittedName>
</protein>
<reference evidence="2 3" key="1">
    <citation type="submission" date="2022-04" db="EMBL/GenBank/DDBJ databases">
        <title>Genome sequence of soybean root-associated Caulobacter segnis RL271.</title>
        <authorList>
            <person name="Longley R."/>
            <person name="Bonito G."/>
            <person name="Trigodet F."/>
            <person name="Crosson S."/>
            <person name="Fiebig A."/>
        </authorList>
    </citation>
    <scope>NUCLEOTIDE SEQUENCE [LARGE SCALE GENOMIC DNA]</scope>
    <source>
        <strain evidence="2 3">RL271</strain>
    </source>
</reference>
<proteinExistence type="predicted"/>
<evidence type="ECO:0000313" key="2">
    <source>
        <dbReference type="EMBL" id="USQ95691.1"/>
    </source>
</evidence>
<organism evidence="2 3">
    <name type="scientific">Caulobacter segnis</name>
    <dbReference type="NCBI Taxonomy" id="88688"/>
    <lineage>
        <taxon>Bacteria</taxon>
        <taxon>Pseudomonadati</taxon>
        <taxon>Pseudomonadota</taxon>
        <taxon>Alphaproteobacteria</taxon>
        <taxon>Caulobacterales</taxon>
        <taxon>Caulobacteraceae</taxon>
        <taxon>Caulobacter</taxon>
    </lineage>
</organism>
<feature type="chain" id="PRO_5046171970" evidence="1">
    <location>
        <begin position="34"/>
        <end position="131"/>
    </location>
</feature>
<keyword evidence="3" id="KW-1185">Reference proteome</keyword>
<evidence type="ECO:0000313" key="3">
    <source>
        <dbReference type="Proteomes" id="UP001057520"/>
    </source>
</evidence>
<sequence>MTARPGQFRALLAALAAMLAVFVQVLTPAAAMAHDLRESGSAMVICTADGSKVVIIAEDGSVRTAPAKGFMGLKCSDCVGPTLAVTLGVSAPAIAPVQYAEFVETPVQRVLGVRGHARAPRVRPARARPKT</sequence>
<evidence type="ECO:0000256" key="1">
    <source>
        <dbReference type="SAM" id="SignalP"/>
    </source>
</evidence>
<dbReference type="EMBL" id="CP096040">
    <property type="protein sequence ID" value="USQ95691.1"/>
    <property type="molecule type" value="Genomic_DNA"/>
</dbReference>
<dbReference type="Pfam" id="PF11162">
    <property type="entry name" value="DUF2946"/>
    <property type="match status" value="1"/>
</dbReference>
<feature type="signal peptide" evidence="1">
    <location>
        <begin position="1"/>
        <end position="33"/>
    </location>
</feature>
<name>A0ABY4ZUS9_9CAUL</name>
<gene>
    <name evidence="2" type="ORF">MZV50_24655</name>
</gene>